<reference evidence="1" key="2">
    <citation type="submission" date="2023-07" db="EMBL/GenBank/DDBJ databases">
        <authorList>
            <consortium name="Lawrence Berkeley National Laboratory"/>
            <person name="Haridas S."/>
            <person name="Hensen N."/>
            <person name="Bonometti L."/>
            <person name="Westerberg I."/>
            <person name="Brannstrom I.O."/>
            <person name="Guillou S."/>
            <person name="Cros-Aarteil S."/>
            <person name="Calhoun S."/>
            <person name="Kuo A."/>
            <person name="Mondo S."/>
            <person name="Pangilinan J."/>
            <person name="Riley R."/>
            <person name="LaButti K."/>
            <person name="Andreopoulos B."/>
            <person name="Lipzen A."/>
            <person name="Chen C."/>
            <person name="Yanf M."/>
            <person name="Daum C."/>
            <person name="Ng V."/>
            <person name="Clum A."/>
            <person name="Steindorff A."/>
            <person name="Ohm R."/>
            <person name="Martin F."/>
            <person name="Silar P."/>
            <person name="Natvig D."/>
            <person name="Lalanne C."/>
            <person name="Gautier V."/>
            <person name="Ament-velasquez S.L."/>
            <person name="Kruys A."/>
            <person name="Hutchinson M.I."/>
            <person name="Powell A.J."/>
            <person name="Barry K."/>
            <person name="Miller A.N."/>
            <person name="Grigoriev I.V."/>
            <person name="Debuchy R."/>
            <person name="Gladieux P."/>
            <person name="Thoren M.H."/>
            <person name="Johannesson H."/>
        </authorList>
    </citation>
    <scope>NUCLEOTIDE SEQUENCE</scope>
    <source>
        <strain evidence="1">FGSC 1904</strain>
    </source>
</reference>
<organism evidence="1 2">
    <name type="scientific">Sordaria brevicollis</name>
    <dbReference type="NCBI Taxonomy" id="83679"/>
    <lineage>
        <taxon>Eukaryota</taxon>
        <taxon>Fungi</taxon>
        <taxon>Dikarya</taxon>
        <taxon>Ascomycota</taxon>
        <taxon>Pezizomycotina</taxon>
        <taxon>Sordariomycetes</taxon>
        <taxon>Sordariomycetidae</taxon>
        <taxon>Sordariales</taxon>
        <taxon>Sordariaceae</taxon>
        <taxon>Sordaria</taxon>
    </lineage>
</organism>
<dbReference type="Proteomes" id="UP001281003">
    <property type="component" value="Unassembled WGS sequence"/>
</dbReference>
<comment type="caution">
    <text evidence="1">The sequence shown here is derived from an EMBL/GenBank/DDBJ whole genome shotgun (WGS) entry which is preliminary data.</text>
</comment>
<keyword evidence="2" id="KW-1185">Reference proteome</keyword>
<evidence type="ECO:0000313" key="2">
    <source>
        <dbReference type="Proteomes" id="UP001281003"/>
    </source>
</evidence>
<evidence type="ECO:0000313" key="1">
    <source>
        <dbReference type="EMBL" id="KAK3398794.1"/>
    </source>
</evidence>
<name>A0AAE0PF40_SORBR</name>
<dbReference type="EMBL" id="JAUTDP010000006">
    <property type="protein sequence ID" value="KAK3398794.1"/>
    <property type="molecule type" value="Genomic_DNA"/>
</dbReference>
<accession>A0AAE0PF40</accession>
<proteinExistence type="predicted"/>
<reference evidence="1" key="1">
    <citation type="journal article" date="2023" name="Mol. Phylogenet. Evol.">
        <title>Genome-scale phylogeny and comparative genomics of the fungal order Sordariales.</title>
        <authorList>
            <person name="Hensen N."/>
            <person name="Bonometti L."/>
            <person name="Westerberg I."/>
            <person name="Brannstrom I.O."/>
            <person name="Guillou S."/>
            <person name="Cros-Aarteil S."/>
            <person name="Calhoun S."/>
            <person name="Haridas S."/>
            <person name="Kuo A."/>
            <person name="Mondo S."/>
            <person name="Pangilinan J."/>
            <person name="Riley R."/>
            <person name="LaButti K."/>
            <person name="Andreopoulos B."/>
            <person name="Lipzen A."/>
            <person name="Chen C."/>
            <person name="Yan M."/>
            <person name="Daum C."/>
            <person name="Ng V."/>
            <person name="Clum A."/>
            <person name="Steindorff A."/>
            <person name="Ohm R.A."/>
            <person name="Martin F."/>
            <person name="Silar P."/>
            <person name="Natvig D.O."/>
            <person name="Lalanne C."/>
            <person name="Gautier V."/>
            <person name="Ament-Velasquez S.L."/>
            <person name="Kruys A."/>
            <person name="Hutchinson M.I."/>
            <person name="Powell A.J."/>
            <person name="Barry K."/>
            <person name="Miller A.N."/>
            <person name="Grigoriev I.V."/>
            <person name="Debuchy R."/>
            <person name="Gladieux P."/>
            <person name="Hiltunen Thoren M."/>
            <person name="Johannesson H."/>
        </authorList>
    </citation>
    <scope>NUCLEOTIDE SEQUENCE</scope>
    <source>
        <strain evidence="1">FGSC 1904</strain>
    </source>
</reference>
<dbReference type="AlphaFoldDB" id="A0AAE0PF40"/>
<gene>
    <name evidence="1" type="ORF">B0T20DRAFT_353219</name>
</gene>
<protein>
    <submittedName>
        <fullName evidence="1">Uncharacterized protein</fullName>
    </submittedName>
</protein>
<sequence>MPFRWNRLPSGWLPDDVRTLRGMSAEDVNTVRRTCDSLGLPTREIWGAAKEPRALLNQLLKHRGLPYRDSTSSNSYDDRNADAYVGLLLEVGGISMTLLRRKTHASVAATDVLEYVLNCPSGDLPIHDAFTRQEYDDLFVHSYPAQALRISRLPDADWRRVLDRVPQQASEIVYDMKFEQDNHLVCLRCFRTIKEGVYCPCSGCGQLIHFSSCDLPPDTDNGPMTTRLERSRADGARCAVCENREIWEEWTEARGPSLLGDAEPRDPEEEPLEEKLKKVYYRITRRFE</sequence>